<evidence type="ECO:0000256" key="1">
    <source>
        <dbReference type="ARBA" id="ARBA00022980"/>
    </source>
</evidence>
<dbReference type="RefSeq" id="WP_227710181.1">
    <property type="nucleotide sequence ID" value="NZ_JAJEQW010000008.1"/>
</dbReference>
<protein>
    <submittedName>
        <fullName evidence="3">KOW domain-containing RNA-binding protein</fullName>
    </submittedName>
</protein>
<dbReference type="SUPFAM" id="SSF50104">
    <property type="entry name" value="Translation proteins SH3-like domain"/>
    <property type="match status" value="1"/>
</dbReference>
<dbReference type="AlphaFoldDB" id="A0AAW4WC17"/>
<gene>
    <name evidence="3" type="ORF">LKD47_08410</name>
</gene>
<name>A0AAW4WC17_9FIRM</name>
<dbReference type="Proteomes" id="UP001198893">
    <property type="component" value="Unassembled WGS sequence"/>
</dbReference>
<accession>A0AAW4WC17</accession>
<comment type="caution">
    <text evidence="3">The sequence shown here is derived from an EMBL/GenBank/DDBJ whole genome shotgun (WGS) entry which is preliminary data.</text>
</comment>
<keyword evidence="2" id="KW-0687">Ribonucleoprotein</keyword>
<dbReference type="EMBL" id="JAJEQW010000008">
    <property type="protein sequence ID" value="MCC2242313.1"/>
    <property type="molecule type" value="Genomic_DNA"/>
</dbReference>
<organism evidence="3 4">
    <name type="scientific">Roseburia amylophila</name>
    <dbReference type="NCBI Taxonomy" id="2981794"/>
    <lineage>
        <taxon>Bacteria</taxon>
        <taxon>Bacillati</taxon>
        <taxon>Bacillota</taxon>
        <taxon>Clostridia</taxon>
        <taxon>Lachnospirales</taxon>
        <taxon>Lachnospiraceae</taxon>
        <taxon>Roseburia</taxon>
    </lineage>
</organism>
<dbReference type="GO" id="GO:1990904">
    <property type="term" value="C:ribonucleoprotein complex"/>
    <property type="evidence" value="ECO:0007669"/>
    <property type="project" value="UniProtKB-KW"/>
</dbReference>
<proteinExistence type="predicted"/>
<evidence type="ECO:0000256" key="2">
    <source>
        <dbReference type="ARBA" id="ARBA00023274"/>
    </source>
</evidence>
<dbReference type="InterPro" id="IPR041985">
    <property type="entry name" value="Ribosomal_eL14_KOW"/>
</dbReference>
<keyword evidence="1" id="KW-0689">Ribosomal protein</keyword>
<reference evidence="3" key="1">
    <citation type="submission" date="2021-10" db="EMBL/GenBank/DDBJ databases">
        <title>Anaerobic single-cell dispensing facilitates the cultivation of human gut bacteria.</title>
        <authorList>
            <person name="Afrizal A."/>
        </authorList>
    </citation>
    <scope>NUCLEOTIDE SEQUENCE</scope>
    <source>
        <strain evidence="3">CLA-AA-H204</strain>
    </source>
</reference>
<dbReference type="GO" id="GO:0005840">
    <property type="term" value="C:ribosome"/>
    <property type="evidence" value="ECO:0007669"/>
    <property type="project" value="UniProtKB-KW"/>
</dbReference>
<sequence length="88" mass="10214">MYLARVKAGHDRNQYYVVQSQDEKFVYLVNGTTRTCDRPRKKSYKHVQLVKKLPQEVIEAVNKPGLTENAKAAKLIKAYGQYILTRKD</sequence>
<evidence type="ECO:0000313" key="3">
    <source>
        <dbReference type="EMBL" id="MCC2242313.1"/>
    </source>
</evidence>
<evidence type="ECO:0000313" key="4">
    <source>
        <dbReference type="Proteomes" id="UP001198893"/>
    </source>
</evidence>
<dbReference type="InterPro" id="IPR008991">
    <property type="entry name" value="Translation_prot_SH3-like_sf"/>
</dbReference>
<dbReference type="CDD" id="cd06088">
    <property type="entry name" value="KOW_RPL14"/>
    <property type="match status" value="1"/>
</dbReference>